<dbReference type="InterPro" id="IPR013783">
    <property type="entry name" value="Ig-like_fold"/>
</dbReference>
<evidence type="ECO:0000313" key="11">
    <source>
        <dbReference type="EMBL" id="MFD2790786.1"/>
    </source>
</evidence>
<dbReference type="Pfam" id="PF07995">
    <property type="entry name" value="GSDH"/>
    <property type="match status" value="1"/>
</dbReference>
<dbReference type="InterPro" id="IPR005084">
    <property type="entry name" value="CBM6"/>
</dbReference>
<dbReference type="InterPro" id="IPR022409">
    <property type="entry name" value="PKD/Chitinase_dom"/>
</dbReference>
<dbReference type="InterPro" id="IPR011042">
    <property type="entry name" value="6-blade_b-propeller_TolB-like"/>
</dbReference>
<dbReference type="InterPro" id="IPR008979">
    <property type="entry name" value="Galactose-bd-like_sf"/>
</dbReference>
<evidence type="ECO:0000256" key="4">
    <source>
        <dbReference type="ARBA" id="ARBA00022729"/>
    </source>
</evidence>
<dbReference type="SUPFAM" id="SSF49785">
    <property type="entry name" value="Galactose-binding domain-like"/>
    <property type="match status" value="1"/>
</dbReference>
<dbReference type="Gene3D" id="2.120.10.30">
    <property type="entry name" value="TolB, C-terminal domain"/>
    <property type="match status" value="1"/>
</dbReference>
<dbReference type="InterPro" id="IPR000601">
    <property type="entry name" value="PKD_dom"/>
</dbReference>
<dbReference type="Gene3D" id="1.10.760.10">
    <property type="entry name" value="Cytochrome c-like domain"/>
    <property type="match status" value="1"/>
</dbReference>
<dbReference type="SUPFAM" id="SSF46626">
    <property type="entry name" value="Cytochrome c"/>
    <property type="match status" value="1"/>
</dbReference>
<reference evidence="12" key="1">
    <citation type="journal article" date="2019" name="Int. J. Syst. Evol. Microbiol.">
        <title>The Global Catalogue of Microorganisms (GCM) 10K type strain sequencing project: providing services to taxonomists for standard genome sequencing and annotation.</title>
        <authorList>
            <consortium name="The Broad Institute Genomics Platform"/>
            <consortium name="The Broad Institute Genome Sequencing Center for Infectious Disease"/>
            <person name="Wu L."/>
            <person name="Ma J."/>
        </authorList>
    </citation>
    <scope>NUCLEOTIDE SEQUENCE [LARGE SCALE GENOMIC DNA]</scope>
    <source>
        <strain evidence="12">KCTC 52924</strain>
    </source>
</reference>
<dbReference type="InterPro" id="IPR035986">
    <property type="entry name" value="PKD_dom_sf"/>
</dbReference>
<keyword evidence="1" id="KW-0813">Transport</keyword>
<dbReference type="PANTHER" id="PTHR19328">
    <property type="entry name" value="HEDGEHOG-INTERACTING PROTEIN"/>
    <property type="match status" value="1"/>
</dbReference>
<dbReference type="Gene3D" id="2.60.40.10">
    <property type="entry name" value="Immunoglobulins"/>
    <property type="match status" value="1"/>
</dbReference>
<evidence type="ECO:0000256" key="3">
    <source>
        <dbReference type="ARBA" id="ARBA00022723"/>
    </source>
</evidence>
<keyword evidence="2 7" id="KW-0349">Heme</keyword>
<evidence type="ECO:0000256" key="2">
    <source>
        <dbReference type="ARBA" id="ARBA00022617"/>
    </source>
</evidence>
<dbReference type="CDD" id="cd00146">
    <property type="entry name" value="PKD"/>
    <property type="match status" value="1"/>
</dbReference>
<feature type="compositionally biased region" description="Basic and acidic residues" evidence="8">
    <location>
        <begin position="329"/>
        <end position="339"/>
    </location>
</feature>
<dbReference type="Pfam" id="PF03422">
    <property type="entry name" value="CBM_6"/>
    <property type="match status" value="1"/>
</dbReference>
<keyword evidence="12" id="KW-1185">Reference proteome</keyword>
<name>A0ABW5VHK2_9FLAO</name>
<gene>
    <name evidence="11" type="ORF">ACFS1K_13510</name>
</gene>
<dbReference type="CDD" id="cd04084">
    <property type="entry name" value="CBM6_xylanase-like"/>
    <property type="match status" value="1"/>
</dbReference>
<accession>A0ABW5VHK2</accession>
<proteinExistence type="predicted"/>
<comment type="caution">
    <text evidence="11">The sequence shown here is derived from an EMBL/GenBank/DDBJ whole genome shotgun (WGS) entry which is preliminary data.</text>
</comment>
<evidence type="ECO:0000259" key="9">
    <source>
        <dbReference type="PROSITE" id="PS51007"/>
    </source>
</evidence>
<feature type="region of interest" description="Disordered" evidence="8">
    <location>
        <begin position="459"/>
        <end position="478"/>
    </location>
</feature>
<dbReference type="Gene3D" id="2.60.120.260">
    <property type="entry name" value="Galactose-binding domain-like"/>
    <property type="match status" value="1"/>
</dbReference>
<keyword evidence="5" id="KW-0249">Electron transport</keyword>
<sequence length="1026" mass="114734">MMKYICSLIISVLTFVGCQPVRKETRILLLEGAKQSIAIDMIKTNPKSDQWDFMDTDGGSLLSEEFPTNSSAIVMGVKDINALDYKAFPRLKRYLEAGGGGIVIVRDTVYIDNGHSWIKNFLEGTDDSRLKQDAGRLALLGSDHSTDQLVEALEYAIGANYKPNFKKATTLLVPDKELYQREVLAESLDEPMQLAILPNGDVLFVERKGAIKYYGQDHGEVKQIAHINVFSGIEDGLLGMVLDPKFAENNYIYLYYAVAGDKAVNRLSRFQLKGEDLILDSESIVLEIPTQRKYCCHSAGYLAFDKDGSLYLSTGDNTNAEETEGYTPVDERPGRHLSDDQATAANTDDLRGNILRIKPLPEGGYEIPEGNLFPKDGLSGRPEIYVMGARNPYRYSIDPKNGYLYFGDVGPDTKAIASTGEFMSFDEINQVREPGFFGWPYFLGNNEIFPKYDFDTKELTPGKDPSKPINASPNNTGERELPAATPAMIWYGKGRSAKFPLVGSGGASLMAGPVFYNENYNEAPYKLSDYYDGKLFIYEWIRGWIMAVTFDEEGNYQRMEPFLDHLKFDAPVDMQFAPDGSIYILEYGTNWFSKNTNAKLVRLRYMEGNKNPIASMQMDKQYGAAPMNIKLSAESSKDQETEAYQYIWSIDGQTLEGHSIDYTFKKNGVFEVQLNVIDKTGAVGKASGNIYVGNSMPEITIHTNSNRSFYWDDTQFNYDIEIIDKEEEIDPKRIHIAFGYIARGNDVATILSTDKDVDNFAHIQGKQLVNSLDCKSCHSLDKESVGPTYLEVAERYREEKEALSYLSQKIIAGGSGNWGERAMSPHPALAAKDVEDMVNYILSLGEEQKRKPSQDTVLLNEHLGKGIEGAYLLNVSYKDNGANGIEPLQGNSYILLKNSLVQAEDFDQGNVSIRTNTTAFQSYISNISDGKYIKFNSIDLTHIKKLVCNIQAIGLGGVIELRSGKIDGDLLGKVDVPARKKGATDVKWTTLEMPLKESEGEQDLYFVFKGSGANLFHLDWIRFFNK</sequence>
<dbReference type="InterPro" id="IPR002324">
    <property type="entry name" value="Cyt_c_ID"/>
</dbReference>
<dbReference type="SUPFAM" id="SSF50952">
    <property type="entry name" value="Soluble quinoprotein glucose dehydrogenase"/>
    <property type="match status" value="1"/>
</dbReference>
<evidence type="ECO:0000313" key="12">
    <source>
        <dbReference type="Proteomes" id="UP001597532"/>
    </source>
</evidence>
<dbReference type="PROSITE" id="PS51007">
    <property type="entry name" value="CYTC"/>
    <property type="match status" value="1"/>
</dbReference>
<dbReference type="Pfam" id="PF00034">
    <property type="entry name" value="Cytochrom_C"/>
    <property type="match status" value="1"/>
</dbReference>
<dbReference type="InterPro" id="IPR036909">
    <property type="entry name" value="Cyt_c-like_dom_sf"/>
</dbReference>
<evidence type="ECO:0000256" key="7">
    <source>
        <dbReference type="PROSITE-ProRule" id="PRU00433"/>
    </source>
</evidence>
<keyword evidence="4" id="KW-0732">Signal</keyword>
<dbReference type="PRINTS" id="PR00606">
    <property type="entry name" value="CYTCHROMECID"/>
</dbReference>
<dbReference type="Proteomes" id="UP001597532">
    <property type="component" value="Unassembled WGS sequence"/>
</dbReference>
<organism evidence="11 12">
    <name type="scientific">Arenibacter antarcticus</name>
    <dbReference type="NCBI Taxonomy" id="2040469"/>
    <lineage>
        <taxon>Bacteria</taxon>
        <taxon>Pseudomonadati</taxon>
        <taxon>Bacteroidota</taxon>
        <taxon>Flavobacteriia</taxon>
        <taxon>Flavobacteriales</taxon>
        <taxon>Flavobacteriaceae</taxon>
        <taxon>Arenibacter</taxon>
    </lineage>
</organism>
<evidence type="ECO:0000256" key="8">
    <source>
        <dbReference type="SAM" id="MobiDB-lite"/>
    </source>
</evidence>
<keyword evidence="6 7" id="KW-0408">Iron</keyword>
<dbReference type="InterPro" id="IPR012938">
    <property type="entry name" value="Glc/Sorbosone_DH"/>
</dbReference>
<evidence type="ECO:0000259" key="10">
    <source>
        <dbReference type="PROSITE" id="PS51175"/>
    </source>
</evidence>
<evidence type="ECO:0000256" key="5">
    <source>
        <dbReference type="ARBA" id="ARBA00022982"/>
    </source>
</evidence>
<dbReference type="InterPro" id="IPR009056">
    <property type="entry name" value="Cyt_c-like_dom"/>
</dbReference>
<keyword evidence="3 7" id="KW-0479">Metal-binding</keyword>
<evidence type="ECO:0000256" key="1">
    <source>
        <dbReference type="ARBA" id="ARBA00022448"/>
    </source>
</evidence>
<feature type="domain" description="CBM6" evidence="10">
    <location>
        <begin position="899"/>
        <end position="1024"/>
    </location>
</feature>
<dbReference type="PANTHER" id="PTHR19328:SF75">
    <property type="entry name" value="ALDOSE SUGAR DEHYDROGENASE YLII"/>
    <property type="match status" value="1"/>
</dbReference>
<dbReference type="EMBL" id="JBHUOK010000030">
    <property type="protein sequence ID" value="MFD2790786.1"/>
    <property type="molecule type" value="Genomic_DNA"/>
</dbReference>
<evidence type="ECO:0000256" key="6">
    <source>
        <dbReference type="ARBA" id="ARBA00023004"/>
    </source>
</evidence>
<dbReference type="InterPro" id="IPR006584">
    <property type="entry name" value="Cellulose-bd_IV"/>
</dbReference>
<dbReference type="PROSITE" id="PS51175">
    <property type="entry name" value="CBM6"/>
    <property type="match status" value="1"/>
</dbReference>
<dbReference type="InterPro" id="IPR011041">
    <property type="entry name" value="Quinoprot_gluc/sorb_DH_b-prop"/>
</dbReference>
<dbReference type="RefSeq" id="WP_251806517.1">
    <property type="nucleotide sequence ID" value="NZ_CP166679.1"/>
</dbReference>
<dbReference type="SMART" id="SM00089">
    <property type="entry name" value="PKD"/>
    <property type="match status" value="1"/>
</dbReference>
<dbReference type="SMART" id="SM00606">
    <property type="entry name" value="CBD_IV"/>
    <property type="match status" value="1"/>
</dbReference>
<dbReference type="PROSITE" id="PS51257">
    <property type="entry name" value="PROKAR_LIPOPROTEIN"/>
    <property type="match status" value="1"/>
</dbReference>
<feature type="region of interest" description="Disordered" evidence="8">
    <location>
        <begin position="315"/>
        <end position="343"/>
    </location>
</feature>
<feature type="domain" description="Cytochrome c" evidence="9">
    <location>
        <begin position="760"/>
        <end position="845"/>
    </location>
</feature>
<dbReference type="SUPFAM" id="SSF49299">
    <property type="entry name" value="PKD domain"/>
    <property type="match status" value="1"/>
</dbReference>
<protein>
    <submittedName>
        <fullName evidence="11">PQQ-dependent sugar dehydrogenase</fullName>
    </submittedName>
</protein>
<dbReference type="Pfam" id="PF18911">
    <property type="entry name" value="PKD_4"/>
    <property type="match status" value="1"/>
</dbReference>